<keyword evidence="4 6" id="KW-0456">Lyase</keyword>
<evidence type="ECO:0000256" key="5">
    <source>
        <dbReference type="ARBA" id="ARBA00023277"/>
    </source>
</evidence>
<protein>
    <submittedName>
        <fullName evidence="6">Bifunctional 2-keto-4-hydroxyglutarate aldolase/2-keto-3-deoxy-6-phosphogluconate aldolase</fullName>
        <ecNumber evidence="6">4.1.2.14</ecNumber>
        <ecNumber evidence="6">4.1.3.16</ecNumber>
    </submittedName>
</protein>
<evidence type="ECO:0000256" key="1">
    <source>
        <dbReference type="ARBA" id="ARBA00004761"/>
    </source>
</evidence>
<gene>
    <name evidence="6" type="ORF">P5G49_00170</name>
</gene>
<evidence type="ECO:0000313" key="6">
    <source>
        <dbReference type="EMBL" id="MDN4605890.1"/>
    </source>
</evidence>
<comment type="caution">
    <text evidence="6">The sequence shown here is derived from an EMBL/GenBank/DDBJ whole genome shotgun (WGS) entry which is preliminary data.</text>
</comment>
<dbReference type="Gene3D" id="3.20.20.70">
    <property type="entry name" value="Aldolase class I"/>
    <property type="match status" value="1"/>
</dbReference>
<evidence type="ECO:0000256" key="3">
    <source>
        <dbReference type="ARBA" id="ARBA00011233"/>
    </source>
</evidence>
<dbReference type="PANTHER" id="PTHR30246:SF1">
    <property type="entry name" value="2-DEHYDRO-3-DEOXY-6-PHOSPHOGALACTONATE ALDOLASE-RELATED"/>
    <property type="match status" value="1"/>
</dbReference>
<dbReference type="EMBL" id="JAROCC010000001">
    <property type="protein sequence ID" value="MDN4605890.1"/>
    <property type="molecule type" value="Genomic_DNA"/>
</dbReference>
<name>A0ABT8JL69_9BACL</name>
<comment type="pathway">
    <text evidence="1">Carbohydrate acid metabolism.</text>
</comment>
<evidence type="ECO:0000256" key="4">
    <source>
        <dbReference type="ARBA" id="ARBA00023239"/>
    </source>
</evidence>
<dbReference type="NCBIfam" id="TIGR01182">
    <property type="entry name" value="eda"/>
    <property type="match status" value="1"/>
</dbReference>
<evidence type="ECO:0000256" key="2">
    <source>
        <dbReference type="ARBA" id="ARBA00006906"/>
    </source>
</evidence>
<dbReference type="RefSeq" id="WP_301241371.1">
    <property type="nucleotide sequence ID" value="NZ_JAROCC010000001.1"/>
</dbReference>
<evidence type="ECO:0000313" key="7">
    <source>
        <dbReference type="Proteomes" id="UP001175097"/>
    </source>
</evidence>
<dbReference type="SUPFAM" id="SSF51569">
    <property type="entry name" value="Aldolase"/>
    <property type="match status" value="1"/>
</dbReference>
<reference evidence="6" key="1">
    <citation type="submission" date="2023-03" db="EMBL/GenBank/DDBJ databases">
        <title>MT1 and MT2 Draft Genomes of Novel Species.</title>
        <authorList>
            <person name="Venkateswaran K."/>
        </authorList>
    </citation>
    <scope>NUCLEOTIDE SEQUENCE</scope>
    <source>
        <strain evidence="6">F6_3S_P_2</strain>
    </source>
</reference>
<dbReference type="InterPro" id="IPR000887">
    <property type="entry name" value="Aldlse_KDPG_KHG"/>
</dbReference>
<keyword evidence="7" id="KW-1185">Reference proteome</keyword>
<dbReference type="CDD" id="cd00452">
    <property type="entry name" value="KDPG_aldolase"/>
    <property type="match status" value="1"/>
</dbReference>
<dbReference type="EC" id="4.1.3.16" evidence="6"/>
<dbReference type="GO" id="GO:0008675">
    <property type="term" value="F:2-dehydro-3-deoxy-phosphogluconate aldolase activity"/>
    <property type="evidence" value="ECO:0007669"/>
    <property type="project" value="UniProtKB-EC"/>
</dbReference>
<dbReference type="Pfam" id="PF01081">
    <property type="entry name" value="Aldolase"/>
    <property type="match status" value="1"/>
</dbReference>
<accession>A0ABT8JL69</accession>
<keyword evidence="5" id="KW-0119">Carbohydrate metabolism</keyword>
<dbReference type="Proteomes" id="UP001175097">
    <property type="component" value="Unassembled WGS sequence"/>
</dbReference>
<dbReference type="GO" id="GO:0008700">
    <property type="term" value="F:(R,S)-4-hydroxy-2-oxoglutarate aldolase activity"/>
    <property type="evidence" value="ECO:0007669"/>
    <property type="project" value="UniProtKB-EC"/>
</dbReference>
<dbReference type="InterPro" id="IPR013785">
    <property type="entry name" value="Aldolase_TIM"/>
</dbReference>
<proteinExistence type="inferred from homology"/>
<organism evidence="6 7">
    <name type="scientific">Sporosarcina highlanderae</name>
    <dbReference type="NCBI Taxonomy" id="3035916"/>
    <lineage>
        <taxon>Bacteria</taxon>
        <taxon>Bacillati</taxon>
        <taxon>Bacillota</taxon>
        <taxon>Bacilli</taxon>
        <taxon>Bacillales</taxon>
        <taxon>Caryophanaceae</taxon>
        <taxon>Sporosarcina</taxon>
    </lineage>
</organism>
<sequence>MQLVKILQLITKSKIVAVIRAGSSDMAIEYSEACIKGGITSVELTYTTPQVEKAITYLSEHHPHILTGAGTVLDAITAKIAIDAGAKFIVSPSFDKDTASLCNLYQIPYIPGCMTVTEMTTALSAGCSLIKLFPGGIYGPSSIKQFKAPLPQVSIMPSGGVDLENIEDWFSNGTEVVSVGGSLLKGSLNDIEDRAKKFINIVSNR</sequence>
<comment type="subunit">
    <text evidence="3">Homotrimer.</text>
</comment>
<dbReference type="EC" id="4.1.2.14" evidence="6"/>
<dbReference type="NCBIfam" id="NF005119">
    <property type="entry name" value="PRK06552.1"/>
    <property type="match status" value="1"/>
</dbReference>
<dbReference type="PANTHER" id="PTHR30246">
    <property type="entry name" value="2-KETO-3-DEOXY-6-PHOSPHOGLUCONATE ALDOLASE"/>
    <property type="match status" value="1"/>
</dbReference>
<comment type="similarity">
    <text evidence="2">Belongs to the KHG/KDPG aldolase family.</text>
</comment>